<organism evidence="3">
    <name type="scientific">Micromonospora carbonacea</name>
    <dbReference type="NCBI Taxonomy" id="47853"/>
    <lineage>
        <taxon>Bacteria</taxon>
        <taxon>Bacillati</taxon>
        <taxon>Actinomycetota</taxon>
        <taxon>Actinomycetes</taxon>
        <taxon>Micromonosporales</taxon>
        <taxon>Micromonosporaceae</taxon>
        <taxon>Micromonospora</taxon>
    </lineage>
</organism>
<evidence type="ECO:0000313" key="3">
    <source>
        <dbReference type="EMBL" id="QLK00753.1"/>
    </source>
</evidence>
<keyword evidence="2" id="KW-0472">Membrane</keyword>
<gene>
    <name evidence="3" type="ORF">HZU44_12585</name>
</gene>
<name>A0A7D6CGC9_9ACTN</name>
<sequence>MSGAALTSTTRRTLLRLLWALLAANAVALAGCLTVFLGVHRTTDDAYDRSVPAILAVYDTQVALREAHGAAVASFAACTRLLAGPGEDYQNQIARAGQHLAEVAEDNAAGDDGSRDIQVVEASLVTYTGLIERAHAHFAQAGGRALGTAALRDASSLLEEILDRLDLLRGKQVAALDRQVDGTWTGPATILLWLLPVLVLGGLLVATQLFLRRRFRRVLNAPLLLATLAVVAMGGTTAMSLRSTDQLADARAEMGRAAEARAEQLTSLVGRDAERLAALLSAAYAPSPCLATATPVGPPGAAPPTPGDGQAAPGDGQALPAGNAWKHGQEATRLAAGAANSHGGEIVLLAASLLAAALVVFGLLPRLEEYRYRQR</sequence>
<protein>
    <submittedName>
        <fullName evidence="3">Uncharacterized protein</fullName>
    </submittedName>
</protein>
<evidence type="ECO:0000256" key="2">
    <source>
        <dbReference type="SAM" id="Phobius"/>
    </source>
</evidence>
<dbReference type="EMBL" id="CP058905">
    <property type="protein sequence ID" value="QLK00753.1"/>
    <property type="molecule type" value="Genomic_DNA"/>
</dbReference>
<dbReference type="AlphaFoldDB" id="A0A7D6CGC9"/>
<feature type="transmembrane region" description="Helical" evidence="2">
    <location>
        <begin position="223"/>
        <end position="241"/>
    </location>
</feature>
<keyword evidence="2" id="KW-1133">Transmembrane helix</keyword>
<feature type="compositionally biased region" description="Low complexity" evidence="1">
    <location>
        <begin position="307"/>
        <end position="322"/>
    </location>
</feature>
<accession>A0A7D6CGC9</accession>
<feature type="compositionally biased region" description="Pro residues" evidence="1">
    <location>
        <begin position="296"/>
        <end position="306"/>
    </location>
</feature>
<proteinExistence type="predicted"/>
<keyword evidence="2" id="KW-0812">Transmembrane</keyword>
<feature type="transmembrane region" description="Helical" evidence="2">
    <location>
        <begin position="346"/>
        <end position="365"/>
    </location>
</feature>
<feature type="region of interest" description="Disordered" evidence="1">
    <location>
        <begin position="295"/>
        <end position="323"/>
    </location>
</feature>
<evidence type="ECO:0000256" key="1">
    <source>
        <dbReference type="SAM" id="MobiDB-lite"/>
    </source>
</evidence>
<feature type="transmembrane region" description="Helical" evidence="2">
    <location>
        <begin position="190"/>
        <end position="211"/>
    </location>
</feature>
<reference evidence="3" key="1">
    <citation type="submission" date="2020-08" db="EMBL/GenBank/DDBJ databases">
        <title>A bifunctional nitrone conjugated secondary metabolite targeting the ribosome.</title>
        <authorList>
            <person name="Limbrick E.M."/>
            <person name="Graf M."/>
            <person name="Derewacz D.K."/>
            <person name="Nguyen F."/>
            <person name="Spraggins J.M."/>
            <person name="Wieland M."/>
            <person name="Ynigez-Gutierrez A.E."/>
            <person name="Reisman B.J."/>
            <person name="Zinshteyn B."/>
            <person name="McCulloch K."/>
            <person name="Iverson T.M."/>
            <person name="Green R."/>
            <person name="Wilson D.N."/>
            <person name="Bachmann B.O."/>
        </authorList>
    </citation>
    <scope>NUCLEOTIDE SEQUENCE</scope>
    <source>
        <strain evidence="3">Africana</strain>
    </source>
</reference>